<dbReference type="EMBL" id="SIRT01000004">
    <property type="protein sequence ID" value="TBN04309.1"/>
    <property type="molecule type" value="Genomic_DNA"/>
</dbReference>
<dbReference type="Proteomes" id="UP000291142">
    <property type="component" value="Unassembled WGS sequence"/>
</dbReference>
<feature type="transmembrane region" description="Helical" evidence="1">
    <location>
        <begin position="39"/>
        <end position="59"/>
    </location>
</feature>
<gene>
    <name evidence="2" type="ORF">EYD45_06735</name>
</gene>
<accession>A0A4Q9FJX7</accession>
<keyword evidence="1" id="KW-1133">Transmembrane helix</keyword>
<feature type="transmembrane region" description="Helical" evidence="1">
    <location>
        <begin position="88"/>
        <end position="105"/>
    </location>
</feature>
<dbReference type="RefSeq" id="WP_130963779.1">
    <property type="nucleotide sequence ID" value="NZ_SIRT01000004.1"/>
</dbReference>
<reference evidence="2 3" key="1">
    <citation type="submission" date="2019-02" db="EMBL/GenBank/DDBJ databases">
        <title>Hyunsoonleella sp., isolated from marine sediment.</title>
        <authorList>
            <person name="Liu B.-T."/>
        </authorList>
    </citation>
    <scope>NUCLEOTIDE SEQUENCE [LARGE SCALE GENOMIC DNA]</scope>
    <source>
        <strain evidence="2 3">T58</strain>
    </source>
</reference>
<sequence length="370" mass="42577">MKLAFGILMILHGLLHLIGFAKAFFTTKTPMLVLGISKPFGVLWLFAFVLFMVSSTLWFNNKKWFYLVFVAVCISQILIILAWKEAKFGSIVNAIILLVGISHLADFKFNKMVQKESVLLFKKIEKNYDDVISNKDVEHLPEIVQKWMKNSGVIGSPKINSVRLQQIGHLKNKPTGKWVPFTAKQYFNIGKPSFVWSAKIQYSSLLYILGRDKLNEGNAEMLIKVWGVIPVVDEVDNFKIDSGSIQRFLGEMCWFPSAAISDYISWEYVDDTSAKAIFSSKSQSVSGIFRFNAKGDIVSFETDRFYGGGSDSKKEKWIIDVIDYKVYDTYRIPYKCKVTWRLREGDFNWLNLEVLDVDYNIFEPFEKMLN</sequence>
<proteinExistence type="predicted"/>
<protein>
    <submittedName>
        <fullName evidence="2">Uncharacterized protein</fullName>
    </submittedName>
</protein>
<dbReference type="Pfam" id="PF20181">
    <property type="entry name" value="DUF6544"/>
    <property type="match status" value="1"/>
</dbReference>
<dbReference type="InterPro" id="IPR046674">
    <property type="entry name" value="DUF6544"/>
</dbReference>
<evidence type="ECO:0000256" key="1">
    <source>
        <dbReference type="SAM" id="Phobius"/>
    </source>
</evidence>
<evidence type="ECO:0000313" key="3">
    <source>
        <dbReference type="Proteomes" id="UP000291142"/>
    </source>
</evidence>
<organism evidence="2 3">
    <name type="scientific">Hyunsoonleella flava</name>
    <dbReference type="NCBI Taxonomy" id="2527939"/>
    <lineage>
        <taxon>Bacteria</taxon>
        <taxon>Pseudomonadati</taxon>
        <taxon>Bacteroidota</taxon>
        <taxon>Flavobacteriia</taxon>
        <taxon>Flavobacteriales</taxon>
        <taxon>Flavobacteriaceae</taxon>
    </lineage>
</organism>
<dbReference type="AlphaFoldDB" id="A0A4Q9FJX7"/>
<keyword evidence="3" id="KW-1185">Reference proteome</keyword>
<keyword evidence="1" id="KW-0472">Membrane</keyword>
<name>A0A4Q9FJX7_9FLAO</name>
<dbReference type="OrthoDB" id="9786534at2"/>
<comment type="caution">
    <text evidence="2">The sequence shown here is derived from an EMBL/GenBank/DDBJ whole genome shotgun (WGS) entry which is preliminary data.</text>
</comment>
<feature type="transmembrane region" description="Helical" evidence="1">
    <location>
        <begin position="64"/>
        <end position="82"/>
    </location>
</feature>
<evidence type="ECO:0000313" key="2">
    <source>
        <dbReference type="EMBL" id="TBN04309.1"/>
    </source>
</evidence>
<keyword evidence="1" id="KW-0812">Transmembrane</keyword>